<evidence type="ECO:0000313" key="4">
    <source>
        <dbReference type="Proteomes" id="UP000318571"/>
    </source>
</evidence>
<feature type="transmembrane region" description="Helical" evidence="2">
    <location>
        <begin position="181"/>
        <end position="201"/>
    </location>
</feature>
<dbReference type="EMBL" id="VCGU01000011">
    <property type="protein sequence ID" value="TRY67687.1"/>
    <property type="molecule type" value="Genomic_DNA"/>
</dbReference>
<feature type="transmembrane region" description="Helical" evidence="2">
    <location>
        <begin position="213"/>
        <end position="231"/>
    </location>
</feature>
<feature type="compositionally biased region" description="Polar residues" evidence="1">
    <location>
        <begin position="65"/>
        <end position="77"/>
    </location>
</feature>
<name>A0A553NQI8_TIGCA</name>
<feature type="transmembrane region" description="Helical" evidence="2">
    <location>
        <begin position="115"/>
        <end position="133"/>
    </location>
</feature>
<dbReference type="Proteomes" id="UP000318571">
    <property type="component" value="Chromosome 4"/>
</dbReference>
<feature type="transmembrane region" description="Helical" evidence="2">
    <location>
        <begin position="356"/>
        <end position="380"/>
    </location>
</feature>
<protein>
    <recommendedName>
        <fullName evidence="5">EamA domain-containing protein</fullName>
    </recommendedName>
</protein>
<reference evidence="3 4" key="1">
    <citation type="journal article" date="2018" name="Nat. Ecol. Evol.">
        <title>Genomic signatures of mitonuclear coevolution across populations of Tigriopus californicus.</title>
        <authorList>
            <person name="Barreto F.S."/>
            <person name="Watson E.T."/>
            <person name="Lima T.G."/>
            <person name="Willett C.S."/>
            <person name="Edmands S."/>
            <person name="Li W."/>
            <person name="Burton R.S."/>
        </authorList>
    </citation>
    <scope>NUCLEOTIDE SEQUENCE [LARGE SCALE GENOMIC DNA]</scope>
    <source>
        <strain evidence="3 4">San Diego</strain>
    </source>
</reference>
<feature type="transmembrane region" description="Helical" evidence="2">
    <location>
        <begin position="324"/>
        <end position="344"/>
    </location>
</feature>
<comment type="caution">
    <text evidence="3">The sequence shown here is derived from an EMBL/GenBank/DDBJ whole genome shotgun (WGS) entry which is preliminary data.</text>
</comment>
<dbReference type="AlphaFoldDB" id="A0A553NQI8"/>
<feature type="transmembrane region" description="Helical" evidence="2">
    <location>
        <begin position="238"/>
        <end position="259"/>
    </location>
</feature>
<keyword evidence="2" id="KW-0472">Membrane</keyword>
<feature type="transmembrane region" description="Helical" evidence="2">
    <location>
        <begin position="153"/>
        <end position="169"/>
    </location>
</feature>
<accession>A0A553NQI8</accession>
<evidence type="ECO:0000256" key="2">
    <source>
        <dbReference type="SAM" id="Phobius"/>
    </source>
</evidence>
<keyword evidence="4" id="KW-1185">Reference proteome</keyword>
<feature type="transmembrane region" description="Helical" evidence="2">
    <location>
        <begin position="297"/>
        <end position="318"/>
    </location>
</feature>
<evidence type="ECO:0000256" key="1">
    <source>
        <dbReference type="SAM" id="MobiDB-lite"/>
    </source>
</evidence>
<feature type="region of interest" description="Disordered" evidence="1">
    <location>
        <begin position="62"/>
        <end position="82"/>
    </location>
</feature>
<keyword evidence="2" id="KW-1133">Transmembrane helix</keyword>
<proteinExistence type="predicted"/>
<gene>
    <name evidence="3" type="ORF">TCAL_03291</name>
</gene>
<evidence type="ECO:0008006" key="5">
    <source>
        <dbReference type="Google" id="ProtNLM"/>
    </source>
</evidence>
<sequence length="439" mass="48675">MITITCITNSSLAYYSCGSGEQYWPTAESRSLPNQDGDPDYQVYFHECSPMMDMEIQKVEEPDESSNLNTVRGPSTNCDEEISETSYQPEEIKPYACCWNHKKPTTPEQRKGRRYACVALVAVVCFLISDISLHVSNSTQIGTRSPQDVCLGILLRAFVQILISLILGCTKRQFPWGQSGYRVLLIFVGAVTTSLIISIDISGNTIPRLSSSLVFMLVPTFTWIFSMTLALENFNAYVFINLVMYILAAVLLTQPQVLFTSQPAQVVPILSMDVGFSWPISVVPLNMFGKQDPLDVIGILATLMVTVVTGYLMVLIHISKGQHWSVVGVWMGVGSIFGCVYYYWNHIGFSHFQWPSANATLVGASGISAIFGTLGTLLYLMVLQNVTPTSALLLRCLEWAMMYIFQLLYSEKIFNLGDLSACILMTLASANIALSLCCF</sequence>
<keyword evidence="2" id="KW-0812">Transmembrane</keyword>
<evidence type="ECO:0000313" key="3">
    <source>
        <dbReference type="EMBL" id="TRY67687.1"/>
    </source>
</evidence>
<organism evidence="3 4">
    <name type="scientific">Tigriopus californicus</name>
    <name type="common">Marine copepod</name>
    <dbReference type="NCBI Taxonomy" id="6832"/>
    <lineage>
        <taxon>Eukaryota</taxon>
        <taxon>Metazoa</taxon>
        <taxon>Ecdysozoa</taxon>
        <taxon>Arthropoda</taxon>
        <taxon>Crustacea</taxon>
        <taxon>Multicrustacea</taxon>
        <taxon>Hexanauplia</taxon>
        <taxon>Copepoda</taxon>
        <taxon>Harpacticoida</taxon>
        <taxon>Harpacticidae</taxon>
        <taxon>Tigriopus</taxon>
    </lineage>
</organism>